<sequence length="229" mass="25355">MVLTHGDGSIHQPRLSDSEHLLSEMGVRIRTDWLAPVSDATVYQALLGTGPSPFASWLASLTQAAMDAGIEMLVADEAEGYNPTHDLCRALANGVAHQLQQAGRPVQNLEIPLIGHPCDPERQGAAEVEVRLSGPELDHKLSMMEAYARRCSPVLEQELQTMLDSFGRQAFATECLYTASRTPYENGELPEVMPSFERIGEERRQAGIYQHVIRADHLRQLVQSFTPPR</sequence>
<dbReference type="KEGG" id="amon:H9L24_11700"/>
<dbReference type="Proteomes" id="UP000516057">
    <property type="component" value="Chromosome"/>
</dbReference>
<protein>
    <submittedName>
        <fullName evidence="1">Uncharacterized protein</fullName>
    </submittedName>
</protein>
<name>A0A7H0HB94_9BURK</name>
<reference evidence="1 2" key="1">
    <citation type="submission" date="2020-08" db="EMBL/GenBank/DDBJ databases">
        <title>Genome sequence of Acidovorax monticola KACC 19171T.</title>
        <authorList>
            <person name="Hyun D.-W."/>
            <person name="Bae J.-W."/>
        </authorList>
    </citation>
    <scope>NUCLEOTIDE SEQUENCE [LARGE SCALE GENOMIC DNA]</scope>
    <source>
        <strain evidence="1 2">KACC 19171</strain>
    </source>
</reference>
<dbReference type="AlphaFoldDB" id="A0A7H0HB94"/>
<dbReference type="EMBL" id="CP060790">
    <property type="protein sequence ID" value="QNP57810.1"/>
    <property type="molecule type" value="Genomic_DNA"/>
</dbReference>
<dbReference type="RefSeq" id="WP_187734810.1">
    <property type="nucleotide sequence ID" value="NZ_CP060790.1"/>
</dbReference>
<gene>
    <name evidence="1" type="ORF">H9L24_11700</name>
</gene>
<keyword evidence="2" id="KW-1185">Reference proteome</keyword>
<evidence type="ECO:0000313" key="1">
    <source>
        <dbReference type="EMBL" id="QNP57810.1"/>
    </source>
</evidence>
<proteinExistence type="predicted"/>
<evidence type="ECO:0000313" key="2">
    <source>
        <dbReference type="Proteomes" id="UP000516057"/>
    </source>
</evidence>
<accession>A0A7H0HB94</accession>
<organism evidence="1 2">
    <name type="scientific">Paenacidovorax monticola</name>
    <dbReference type="NCBI Taxonomy" id="1926868"/>
    <lineage>
        <taxon>Bacteria</taxon>
        <taxon>Pseudomonadati</taxon>
        <taxon>Pseudomonadota</taxon>
        <taxon>Betaproteobacteria</taxon>
        <taxon>Burkholderiales</taxon>
        <taxon>Comamonadaceae</taxon>
        <taxon>Paenacidovorax</taxon>
    </lineage>
</organism>